<dbReference type="NCBIfam" id="TIGR00481">
    <property type="entry name" value="YbhB/YbcL family Raf kinase inhibitor-like protein"/>
    <property type="match status" value="1"/>
</dbReference>
<dbReference type="InterPro" id="IPR005247">
    <property type="entry name" value="YbhB_YbcL/LppC-like"/>
</dbReference>
<evidence type="ECO:0008006" key="3">
    <source>
        <dbReference type="Google" id="ProtNLM"/>
    </source>
</evidence>
<organism evidence="1 2">
    <name type="scientific">OM182 bacterium BACL3 MAG-120507-bin80</name>
    <dbReference type="NCBI Taxonomy" id="1655577"/>
    <lineage>
        <taxon>Bacteria</taxon>
        <taxon>Pseudomonadati</taxon>
        <taxon>Pseudomonadota</taxon>
        <taxon>Gammaproteobacteria</taxon>
        <taxon>OMG group</taxon>
        <taxon>OM182 clade</taxon>
    </lineage>
</organism>
<dbReference type="Proteomes" id="UP000051934">
    <property type="component" value="Unassembled WGS sequence"/>
</dbReference>
<dbReference type="PANTHER" id="PTHR30289:SF1">
    <property type="entry name" value="PEBP (PHOSPHATIDYLETHANOLAMINE-BINDING PROTEIN) FAMILY PROTEIN"/>
    <property type="match status" value="1"/>
</dbReference>
<name>A0A0R2S2K7_9GAMM</name>
<evidence type="ECO:0000313" key="1">
    <source>
        <dbReference type="EMBL" id="KRO66938.1"/>
    </source>
</evidence>
<dbReference type="AlphaFoldDB" id="A0A0R2S2K7"/>
<dbReference type="SUPFAM" id="SSF49777">
    <property type="entry name" value="PEBP-like"/>
    <property type="match status" value="1"/>
</dbReference>
<dbReference type="InterPro" id="IPR008914">
    <property type="entry name" value="PEBP"/>
</dbReference>
<proteinExistence type="predicted"/>
<dbReference type="InterPro" id="IPR036610">
    <property type="entry name" value="PEBP-like_sf"/>
</dbReference>
<dbReference type="EMBL" id="LIBB01000616">
    <property type="protein sequence ID" value="KRO66938.1"/>
    <property type="molecule type" value="Genomic_DNA"/>
</dbReference>
<dbReference type="Pfam" id="PF01161">
    <property type="entry name" value="PBP"/>
    <property type="match status" value="1"/>
</dbReference>
<reference evidence="1 2" key="1">
    <citation type="submission" date="2015-10" db="EMBL/GenBank/DDBJ databases">
        <title>Metagenome-Assembled Genomes uncover a global brackish microbiome.</title>
        <authorList>
            <person name="Hugerth L.W."/>
            <person name="Larsson J."/>
            <person name="Alneberg J."/>
            <person name="Lindh M.V."/>
            <person name="Legrand C."/>
            <person name="Pinhassi J."/>
            <person name="Andersson A.F."/>
        </authorList>
    </citation>
    <scope>NUCLEOTIDE SEQUENCE [LARGE SCALE GENOMIC DNA]</scope>
    <source>
        <strain evidence="1">BACL4 MAG-120507-bin80</strain>
    </source>
</reference>
<gene>
    <name evidence="1" type="ORF">ABR69_12230</name>
</gene>
<accession>A0A0R2S2K7</accession>
<dbReference type="CDD" id="cd00865">
    <property type="entry name" value="PEBP_bact_arch"/>
    <property type="match status" value="1"/>
</dbReference>
<dbReference type="Gene3D" id="3.90.280.10">
    <property type="entry name" value="PEBP-like"/>
    <property type="match status" value="1"/>
</dbReference>
<protein>
    <recommendedName>
        <fullName evidence="3">Phosphatidylethanolamine-binding protein</fullName>
    </recommendedName>
</protein>
<sequence>MLPYYAPFVHWVAYNIPAGASGLPRGMARDAEITGIISLEGMINGVNGLGRTGYFGPRPPANGQLHAYHFRVYALDADLALVPGLNAEELRAAMDGHVLASGMLMGHYERK</sequence>
<comment type="caution">
    <text evidence="1">The sequence shown here is derived from an EMBL/GenBank/DDBJ whole genome shotgun (WGS) entry which is preliminary data.</text>
</comment>
<dbReference type="PANTHER" id="PTHR30289">
    <property type="entry name" value="UNCHARACTERIZED PROTEIN YBCL-RELATED"/>
    <property type="match status" value="1"/>
</dbReference>
<evidence type="ECO:0000313" key="2">
    <source>
        <dbReference type="Proteomes" id="UP000051934"/>
    </source>
</evidence>